<sequence length="139" mass="15447">MTPLETTCNLSRGPAPMTSTPFTDTGDSIGVPTPPSVSPYITLKTHPQVHSIVKMPKHTCRGDGTTPLPSGAPPRPLVGTPGRGTLFSSYSKRHTWGAPLKEGKRAIRNLLYPGFYYLLYFFSFFIFFFFCQDPLFQEN</sequence>
<protein>
    <submittedName>
        <fullName evidence="3">Uncharacterized protein</fullName>
    </submittedName>
</protein>
<comment type="caution">
    <text evidence="3">The sequence shown here is derived from an EMBL/GenBank/DDBJ whole genome shotgun (WGS) entry which is preliminary data.</text>
</comment>
<evidence type="ECO:0000256" key="2">
    <source>
        <dbReference type="SAM" id="Phobius"/>
    </source>
</evidence>
<name>F9W520_TRYCI</name>
<feature type="compositionally biased region" description="Polar residues" evidence="1">
    <location>
        <begin position="17"/>
        <end position="26"/>
    </location>
</feature>
<proteinExistence type="predicted"/>
<organism evidence="3 4">
    <name type="scientific">Trypanosoma congolense (strain IL3000)</name>
    <dbReference type="NCBI Taxonomy" id="1068625"/>
    <lineage>
        <taxon>Eukaryota</taxon>
        <taxon>Discoba</taxon>
        <taxon>Euglenozoa</taxon>
        <taxon>Kinetoplastea</taxon>
        <taxon>Metakinetoplastina</taxon>
        <taxon>Trypanosomatida</taxon>
        <taxon>Trypanosomatidae</taxon>
        <taxon>Trypanosoma</taxon>
        <taxon>Nannomonas</taxon>
    </lineage>
</organism>
<dbReference type="EMBL" id="CAEQ01000645">
    <property type="protein sequence ID" value="CCD12267.1"/>
    <property type="molecule type" value="Genomic_DNA"/>
</dbReference>
<evidence type="ECO:0000313" key="4">
    <source>
        <dbReference type="Proteomes" id="UP000000702"/>
    </source>
</evidence>
<dbReference type="Proteomes" id="UP000000702">
    <property type="component" value="Unassembled WGS sequence"/>
</dbReference>
<keyword evidence="4" id="KW-1185">Reference proteome</keyword>
<keyword evidence="2" id="KW-1133">Transmembrane helix</keyword>
<keyword evidence="2" id="KW-0472">Membrane</keyword>
<evidence type="ECO:0000313" key="3">
    <source>
        <dbReference type="EMBL" id="CCD12267.1"/>
    </source>
</evidence>
<accession>F9W520</accession>
<gene>
    <name evidence="3" type="ORF">TCIL3000_0_31670</name>
</gene>
<evidence type="ECO:0000256" key="1">
    <source>
        <dbReference type="SAM" id="MobiDB-lite"/>
    </source>
</evidence>
<reference evidence="4" key="1">
    <citation type="submission" date="2011-07" db="EMBL/GenBank/DDBJ databases">
        <title>Divergent evolution of antigenic variation in African trypanosomes.</title>
        <authorList>
            <person name="Jackson A.P."/>
            <person name="Berry A."/>
            <person name="Allison H.C."/>
            <person name="Burton P."/>
            <person name="Anderson J."/>
            <person name="Aslett M."/>
            <person name="Brown R."/>
            <person name="Corton N."/>
            <person name="Harris D."/>
            <person name="Hauser H."/>
            <person name="Gamble J."/>
            <person name="Gilderthorp R."/>
            <person name="McQuillan J."/>
            <person name="Quail M.A."/>
            <person name="Sanders M."/>
            <person name="Van Tonder A."/>
            <person name="Ginger M.L."/>
            <person name="Donelson J.E."/>
            <person name="Field M.C."/>
            <person name="Barry J.D."/>
            <person name="Berriman M."/>
            <person name="Hertz-Fowler C."/>
        </authorList>
    </citation>
    <scope>NUCLEOTIDE SEQUENCE [LARGE SCALE GENOMIC DNA]</scope>
    <source>
        <strain evidence="4">IL3000</strain>
    </source>
</reference>
<dbReference type="AlphaFoldDB" id="F9W520"/>
<feature type="region of interest" description="Disordered" evidence="1">
    <location>
        <begin position="1"/>
        <end position="29"/>
    </location>
</feature>
<keyword evidence="2" id="KW-0812">Transmembrane</keyword>
<reference evidence="3 4" key="2">
    <citation type="journal article" date="2012" name="Proc. Natl. Acad. Sci. U.S.A.">
        <title>Antigenic diversity is generated by distinct evolutionary mechanisms in African trypanosome species.</title>
        <authorList>
            <person name="Jackson A.P."/>
            <person name="Berry A."/>
            <person name="Aslett M."/>
            <person name="Allison H.C."/>
            <person name="Burton P."/>
            <person name="Vavrova-Anderson J."/>
            <person name="Brown R."/>
            <person name="Browne H."/>
            <person name="Corton N."/>
            <person name="Hauser H."/>
            <person name="Gamble J."/>
            <person name="Gilderthorp R."/>
            <person name="Marcello L."/>
            <person name="McQuillan J."/>
            <person name="Otto T.D."/>
            <person name="Quail M.A."/>
            <person name="Sanders M.J."/>
            <person name="van Tonder A."/>
            <person name="Ginger M.L."/>
            <person name="Field M.C."/>
            <person name="Barry J.D."/>
            <person name="Hertz-Fowler C."/>
            <person name="Berriman M."/>
        </authorList>
    </citation>
    <scope>NUCLEOTIDE SEQUENCE [LARGE SCALE GENOMIC DNA]</scope>
    <source>
        <strain evidence="3 4">IL3000</strain>
    </source>
</reference>
<feature type="compositionally biased region" description="Polar residues" evidence="1">
    <location>
        <begin position="1"/>
        <end position="10"/>
    </location>
</feature>
<feature type="transmembrane region" description="Helical" evidence="2">
    <location>
        <begin position="110"/>
        <end position="130"/>
    </location>
</feature>